<name>A0A2N9H2V8_FAGSY</name>
<evidence type="ECO:0000256" key="1">
    <source>
        <dbReference type="SAM" id="MobiDB-lite"/>
    </source>
</evidence>
<reference evidence="2" key="1">
    <citation type="submission" date="2018-02" db="EMBL/GenBank/DDBJ databases">
        <authorList>
            <person name="Cohen D.B."/>
            <person name="Kent A.D."/>
        </authorList>
    </citation>
    <scope>NUCLEOTIDE SEQUENCE</scope>
</reference>
<evidence type="ECO:0000313" key="2">
    <source>
        <dbReference type="EMBL" id="SPD08856.1"/>
    </source>
</evidence>
<dbReference type="EMBL" id="OIVN01003112">
    <property type="protein sequence ID" value="SPD08856.1"/>
    <property type="molecule type" value="Genomic_DNA"/>
</dbReference>
<sequence length="52" mass="5551">MLFSPTCPTGPTARGRKQILVSSHLPPPFKLKKESSLPPSRTHKLGGLLANG</sequence>
<dbReference type="AlphaFoldDB" id="A0A2N9H2V8"/>
<feature type="region of interest" description="Disordered" evidence="1">
    <location>
        <begin position="24"/>
        <end position="52"/>
    </location>
</feature>
<accession>A0A2N9H2V8</accession>
<proteinExistence type="predicted"/>
<organism evidence="2">
    <name type="scientific">Fagus sylvatica</name>
    <name type="common">Beechnut</name>
    <dbReference type="NCBI Taxonomy" id="28930"/>
    <lineage>
        <taxon>Eukaryota</taxon>
        <taxon>Viridiplantae</taxon>
        <taxon>Streptophyta</taxon>
        <taxon>Embryophyta</taxon>
        <taxon>Tracheophyta</taxon>
        <taxon>Spermatophyta</taxon>
        <taxon>Magnoliopsida</taxon>
        <taxon>eudicotyledons</taxon>
        <taxon>Gunneridae</taxon>
        <taxon>Pentapetalae</taxon>
        <taxon>rosids</taxon>
        <taxon>fabids</taxon>
        <taxon>Fagales</taxon>
        <taxon>Fagaceae</taxon>
        <taxon>Fagus</taxon>
    </lineage>
</organism>
<gene>
    <name evidence="2" type="ORF">FSB_LOCUS36738</name>
</gene>
<protein>
    <submittedName>
        <fullName evidence="2">Uncharacterized protein</fullName>
    </submittedName>
</protein>